<gene>
    <name evidence="3" type="ORF">ACFSW7_09650</name>
</gene>
<protein>
    <submittedName>
        <fullName evidence="3">Alpha/beta hydrolase</fullName>
    </submittedName>
</protein>
<dbReference type="GO" id="GO:0016787">
    <property type="term" value="F:hydrolase activity"/>
    <property type="evidence" value="ECO:0007669"/>
    <property type="project" value="UniProtKB-KW"/>
</dbReference>
<keyword evidence="1 3" id="KW-0378">Hydrolase</keyword>
<comment type="caution">
    <text evidence="3">The sequence shown here is derived from an EMBL/GenBank/DDBJ whole genome shotgun (WGS) entry which is preliminary data.</text>
</comment>
<dbReference type="Proteomes" id="UP001597492">
    <property type="component" value="Unassembled WGS sequence"/>
</dbReference>
<evidence type="ECO:0000313" key="3">
    <source>
        <dbReference type="EMBL" id="MFD2758640.1"/>
    </source>
</evidence>
<sequence length="320" mass="35794">MPKVAPLNRVSRAILGLFAAPRVNMREDYGKVRRLQRRIASVWRPRLRNSYRQTATRVDGRQVSVRIFQPAERNGDDVLLFFHGGGWVTGDIETYTPTCAAMADLTGCVVASVNYRLAPEYPYPAGFDDCYQVTRQLLDSPGRAGIDDVRNIVLIGDSAGANLAAAVSLRLRDEGHRGVGRQILLYPVTHWDHDPATSPFDSVREHGTGYRLTNAEVDDYFDLYVPDPKLRRSPYVAPLEAPDLSHQPKTLVITAERDLLCDEGEAYAQALEQAGNEALVHRVPEALHGFIQLPRFARPMRDAYEVINAFLDEDRGQAQP</sequence>
<name>A0ABW5UYX8_9MICO</name>
<organism evidence="3 4">
    <name type="scientific">Gulosibacter faecalis</name>
    <dbReference type="NCBI Taxonomy" id="272240"/>
    <lineage>
        <taxon>Bacteria</taxon>
        <taxon>Bacillati</taxon>
        <taxon>Actinomycetota</taxon>
        <taxon>Actinomycetes</taxon>
        <taxon>Micrococcales</taxon>
        <taxon>Microbacteriaceae</taxon>
        <taxon>Gulosibacter</taxon>
    </lineage>
</organism>
<proteinExistence type="predicted"/>
<dbReference type="PANTHER" id="PTHR48081:SF8">
    <property type="entry name" value="ALPHA_BETA HYDROLASE FOLD-3 DOMAIN-CONTAINING PROTEIN-RELATED"/>
    <property type="match status" value="1"/>
</dbReference>
<dbReference type="EMBL" id="JBHUNE010000006">
    <property type="protein sequence ID" value="MFD2758640.1"/>
    <property type="molecule type" value="Genomic_DNA"/>
</dbReference>
<dbReference type="SUPFAM" id="SSF53474">
    <property type="entry name" value="alpha/beta-Hydrolases"/>
    <property type="match status" value="1"/>
</dbReference>
<dbReference type="InterPro" id="IPR029058">
    <property type="entry name" value="AB_hydrolase_fold"/>
</dbReference>
<keyword evidence="4" id="KW-1185">Reference proteome</keyword>
<dbReference type="PANTHER" id="PTHR48081">
    <property type="entry name" value="AB HYDROLASE SUPERFAMILY PROTEIN C4A8.06C"/>
    <property type="match status" value="1"/>
</dbReference>
<evidence type="ECO:0000256" key="1">
    <source>
        <dbReference type="ARBA" id="ARBA00022801"/>
    </source>
</evidence>
<feature type="domain" description="Alpha/beta hydrolase fold-3" evidence="2">
    <location>
        <begin position="79"/>
        <end position="291"/>
    </location>
</feature>
<evidence type="ECO:0000313" key="4">
    <source>
        <dbReference type="Proteomes" id="UP001597492"/>
    </source>
</evidence>
<evidence type="ECO:0000259" key="2">
    <source>
        <dbReference type="Pfam" id="PF07859"/>
    </source>
</evidence>
<dbReference type="RefSeq" id="WP_019617618.1">
    <property type="nucleotide sequence ID" value="NZ_JBHUNE010000006.1"/>
</dbReference>
<dbReference type="Gene3D" id="3.40.50.1820">
    <property type="entry name" value="alpha/beta hydrolase"/>
    <property type="match status" value="1"/>
</dbReference>
<dbReference type="Pfam" id="PF07859">
    <property type="entry name" value="Abhydrolase_3"/>
    <property type="match status" value="1"/>
</dbReference>
<reference evidence="4" key="1">
    <citation type="journal article" date="2019" name="Int. J. Syst. Evol. Microbiol.">
        <title>The Global Catalogue of Microorganisms (GCM) 10K type strain sequencing project: providing services to taxonomists for standard genome sequencing and annotation.</title>
        <authorList>
            <consortium name="The Broad Institute Genomics Platform"/>
            <consortium name="The Broad Institute Genome Sequencing Center for Infectious Disease"/>
            <person name="Wu L."/>
            <person name="Ma J."/>
        </authorList>
    </citation>
    <scope>NUCLEOTIDE SEQUENCE [LARGE SCALE GENOMIC DNA]</scope>
    <source>
        <strain evidence="4">TISTR 1514</strain>
    </source>
</reference>
<dbReference type="InterPro" id="IPR013094">
    <property type="entry name" value="AB_hydrolase_3"/>
</dbReference>
<dbReference type="InterPro" id="IPR050300">
    <property type="entry name" value="GDXG_lipolytic_enzyme"/>
</dbReference>
<accession>A0ABW5UYX8</accession>